<evidence type="ECO:0000256" key="6">
    <source>
        <dbReference type="ARBA" id="ARBA00022723"/>
    </source>
</evidence>
<evidence type="ECO:0000256" key="4">
    <source>
        <dbReference type="ARBA" id="ARBA00022553"/>
    </source>
</evidence>
<dbReference type="InterPro" id="IPR036279">
    <property type="entry name" value="5-3_exonuclease_C_sf"/>
</dbReference>
<evidence type="ECO:0000313" key="16">
    <source>
        <dbReference type="EMBL" id="JAQ18455.1"/>
    </source>
</evidence>
<feature type="region of interest" description="Disordered" evidence="13">
    <location>
        <begin position="1121"/>
        <end position="1191"/>
    </location>
</feature>
<evidence type="ECO:0000259" key="14">
    <source>
        <dbReference type="SMART" id="SM00484"/>
    </source>
</evidence>
<dbReference type="GO" id="GO:0005634">
    <property type="term" value="C:nucleus"/>
    <property type="evidence" value="ECO:0007669"/>
    <property type="project" value="UniProtKB-SubCell"/>
</dbReference>
<feature type="domain" description="XPG N-terminal" evidence="15">
    <location>
        <begin position="1"/>
        <end position="97"/>
    </location>
</feature>
<dbReference type="SMART" id="SM00484">
    <property type="entry name" value="XPGI"/>
    <property type="match status" value="1"/>
</dbReference>
<dbReference type="EMBL" id="GDHC01000174">
    <property type="protein sequence ID" value="JAQ18455.1"/>
    <property type="molecule type" value="Transcribed_RNA"/>
</dbReference>
<dbReference type="Gene3D" id="3.40.50.1010">
    <property type="entry name" value="5'-nuclease"/>
    <property type="match status" value="2"/>
</dbReference>
<comment type="cofactor">
    <cofactor evidence="1">
        <name>Mg(2+)</name>
        <dbReference type="ChEBI" id="CHEBI:18420"/>
    </cofactor>
</comment>
<dbReference type="PANTHER" id="PTHR16171">
    <property type="entry name" value="DNA REPAIR PROTEIN COMPLEMENTING XP-G CELLS-RELATED"/>
    <property type="match status" value="1"/>
</dbReference>
<evidence type="ECO:0000256" key="2">
    <source>
        <dbReference type="ARBA" id="ARBA00004123"/>
    </source>
</evidence>
<dbReference type="PROSITE" id="PS00842">
    <property type="entry name" value="XPG_2"/>
    <property type="match status" value="1"/>
</dbReference>
<dbReference type="SMART" id="SM00485">
    <property type="entry name" value="XPGN"/>
    <property type="match status" value="1"/>
</dbReference>
<comment type="similarity">
    <text evidence="3">Belongs to the XPG/RAD2 endonuclease family. XPG subfamily.</text>
</comment>
<dbReference type="GO" id="GO:0016788">
    <property type="term" value="F:hydrolase activity, acting on ester bonds"/>
    <property type="evidence" value="ECO:0007669"/>
    <property type="project" value="InterPro"/>
</dbReference>
<dbReference type="GO" id="GO:0004520">
    <property type="term" value="F:DNA endonuclease activity"/>
    <property type="evidence" value="ECO:0007669"/>
    <property type="project" value="TreeGrafter"/>
</dbReference>
<feature type="domain" description="XPG-I" evidence="14">
    <location>
        <begin position="809"/>
        <end position="878"/>
    </location>
</feature>
<keyword evidence="7" id="KW-0255">Endonuclease</keyword>
<keyword evidence="9" id="KW-0378">Hydrolase</keyword>
<dbReference type="GO" id="GO:0006289">
    <property type="term" value="P:nucleotide-excision repair"/>
    <property type="evidence" value="ECO:0007669"/>
    <property type="project" value="InterPro"/>
</dbReference>
<evidence type="ECO:0000256" key="11">
    <source>
        <dbReference type="ARBA" id="ARBA00023204"/>
    </source>
</evidence>
<dbReference type="InterPro" id="IPR019974">
    <property type="entry name" value="XPG_CS"/>
</dbReference>
<keyword evidence="8" id="KW-0227">DNA damage</keyword>
<reference evidence="16" key="1">
    <citation type="journal article" date="2016" name="Gigascience">
        <title>De novo construction of an expanded transcriptome assembly for the western tarnished plant bug, Lygus hesperus.</title>
        <authorList>
            <person name="Tassone E.E."/>
            <person name="Geib S.M."/>
            <person name="Hall B."/>
            <person name="Fabrick J.A."/>
            <person name="Brent C.S."/>
            <person name="Hull J.J."/>
        </authorList>
    </citation>
    <scope>NUCLEOTIDE SEQUENCE</scope>
</reference>
<dbReference type="SUPFAM" id="SSF88723">
    <property type="entry name" value="PIN domain-like"/>
    <property type="match status" value="1"/>
</dbReference>
<organism evidence="16">
    <name type="scientific">Lygus hesperus</name>
    <name type="common">Western plant bug</name>
    <dbReference type="NCBI Taxonomy" id="30085"/>
    <lineage>
        <taxon>Eukaryota</taxon>
        <taxon>Metazoa</taxon>
        <taxon>Ecdysozoa</taxon>
        <taxon>Arthropoda</taxon>
        <taxon>Hexapoda</taxon>
        <taxon>Insecta</taxon>
        <taxon>Pterygota</taxon>
        <taxon>Neoptera</taxon>
        <taxon>Paraneoptera</taxon>
        <taxon>Hemiptera</taxon>
        <taxon>Heteroptera</taxon>
        <taxon>Panheteroptera</taxon>
        <taxon>Cimicomorpha</taxon>
        <taxon>Miridae</taxon>
        <taxon>Mirini</taxon>
        <taxon>Lygus</taxon>
    </lineage>
</organism>
<feature type="compositionally biased region" description="Basic and acidic residues" evidence="13">
    <location>
        <begin position="1151"/>
        <end position="1162"/>
    </location>
</feature>
<keyword evidence="10" id="KW-0460">Magnesium</keyword>
<dbReference type="InterPro" id="IPR006085">
    <property type="entry name" value="XPG_DNA_repair_N"/>
</dbReference>
<dbReference type="CDD" id="cd09868">
    <property type="entry name" value="PIN_XPG_RAD2"/>
    <property type="match status" value="2"/>
</dbReference>
<dbReference type="PANTHER" id="PTHR16171:SF7">
    <property type="entry name" value="DNA REPAIR PROTEIN RAD2"/>
    <property type="match status" value="1"/>
</dbReference>
<evidence type="ECO:0000256" key="5">
    <source>
        <dbReference type="ARBA" id="ARBA00022722"/>
    </source>
</evidence>
<evidence type="ECO:0000256" key="12">
    <source>
        <dbReference type="ARBA" id="ARBA00023242"/>
    </source>
</evidence>
<feature type="compositionally biased region" description="Basic and acidic residues" evidence="13">
    <location>
        <begin position="1247"/>
        <end position="1257"/>
    </location>
</feature>
<dbReference type="InterPro" id="IPR008918">
    <property type="entry name" value="HhH2"/>
</dbReference>
<gene>
    <name evidence="16" type="primary">ercc5</name>
    <name evidence="16" type="ORF">g.70112</name>
</gene>
<keyword evidence="12" id="KW-0539">Nucleus</keyword>
<dbReference type="SUPFAM" id="SSF47807">
    <property type="entry name" value="5' to 3' exonuclease, C-terminal subdomain"/>
    <property type="match status" value="1"/>
</dbReference>
<evidence type="ECO:0000259" key="15">
    <source>
        <dbReference type="SMART" id="SM00485"/>
    </source>
</evidence>
<keyword evidence="6" id="KW-0479">Metal-binding</keyword>
<dbReference type="Gene3D" id="1.10.150.20">
    <property type="entry name" value="5' to 3' exonuclease, C-terminal subdomain"/>
    <property type="match status" value="1"/>
</dbReference>
<feature type="compositionally biased region" description="Basic and acidic residues" evidence="13">
    <location>
        <begin position="1090"/>
        <end position="1100"/>
    </location>
</feature>
<evidence type="ECO:0000256" key="7">
    <source>
        <dbReference type="ARBA" id="ARBA00022759"/>
    </source>
</evidence>
<dbReference type="Pfam" id="PF00867">
    <property type="entry name" value="XPG_I"/>
    <property type="match status" value="1"/>
</dbReference>
<feature type="region of interest" description="Disordered" evidence="13">
    <location>
        <begin position="540"/>
        <end position="563"/>
    </location>
</feature>
<feature type="compositionally biased region" description="Basic and acidic residues" evidence="13">
    <location>
        <begin position="1060"/>
        <end position="1076"/>
    </location>
</feature>
<protein>
    <submittedName>
        <fullName evidence="16">DNA repair protein complementing XP-G cells</fullName>
    </submittedName>
</protein>
<evidence type="ECO:0000256" key="3">
    <source>
        <dbReference type="ARBA" id="ARBA00005283"/>
    </source>
</evidence>
<dbReference type="InterPro" id="IPR001044">
    <property type="entry name" value="XPG/Rad2_eukaryotes"/>
</dbReference>
<dbReference type="InterPro" id="IPR006084">
    <property type="entry name" value="XPG/Rad2"/>
</dbReference>
<evidence type="ECO:0000256" key="9">
    <source>
        <dbReference type="ARBA" id="ARBA00022801"/>
    </source>
</evidence>
<dbReference type="PRINTS" id="PR00066">
    <property type="entry name" value="XRODRMPGMNTG"/>
</dbReference>
<dbReference type="GO" id="GO:0003697">
    <property type="term" value="F:single-stranded DNA binding"/>
    <property type="evidence" value="ECO:0007669"/>
    <property type="project" value="InterPro"/>
</dbReference>
<dbReference type="InterPro" id="IPR006086">
    <property type="entry name" value="XPG-I_dom"/>
</dbReference>
<keyword evidence="5" id="KW-0540">Nuclease</keyword>
<feature type="compositionally biased region" description="Basic and acidic residues" evidence="13">
    <location>
        <begin position="1266"/>
        <end position="1279"/>
    </location>
</feature>
<dbReference type="Pfam" id="PF00752">
    <property type="entry name" value="XPG_N"/>
    <property type="match status" value="1"/>
</dbReference>
<feature type="region of interest" description="Disordered" evidence="13">
    <location>
        <begin position="1224"/>
        <end position="1288"/>
    </location>
</feature>
<feature type="region of interest" description="Disordered" evidence="13">
    <location>
        <begin position="1055"/>
        <end position="1100"/>
    </location>
</feature>
<feature type="compositionally biased region" description="Low complexity" evidence="13">
    <location>
        <begin position="1181"/>
        <end position="1191"/>
    </location>
</feature>
<feature type="compositionally biased region" description="Polar residues" evidence="13">
    <location>
        <begin position="419"/>
        <end position="434"/>
    </location>
</feature>
<evidence type="ECO:0000256" key="13">
    <source>
        <dbReference type="SAM" id="MobiDB-lite"/>
    </source>
</evidence>
<feature type="region of interest" description="Disordered" evidence="13">
    <location>
        <begin position="1199"/>
        <end position="1218"/>
    </location>
</feature>
<evidence type="ECO:0000256" key="1">
    <source>
        <dbReference type="ARBA" id="ARBA00001946"/>
    </source>
</evidence>
<dbReference type="InterPro" id="IPR029060">
    <property type="entry name" value="PIN-like_dom_sf"/>
</dbReference>
<evidence type="ECO:0000256" key="10">
    <source>
        <dbReference type="ARBA" id="ARBA00022842"/>
    </source>
</evidence>
<keyword evidence="4" id="KW-0597">Phosphoprotein</keyword>
<dbReference type="PROSITE" id="PS00841">
    <property type="entry name" value="XPG_1"/>
    <property type="match status" value="1"/>
</dbReference>
<proteinExistence type="inferred from homology"/>
<feature type="region of interest" description="Disordered" evidence="13">
    <location>
        <begin position="287"/>
        <end position="318"/>
    </location>
</feature>
<comment type="subcellular location">
    <subcellularLocation>
        <location evidence="2">Nucleus</location>
    </subcellularLocation>
</comment>
<dbReference type="SMART" id="SM00279">
    <property type="entry name" value="HhH2"/>
    <property type="match status" value="1"/>
</dbReference>
<evidence type="ECO:0000256" key="8">
    <source>
        <dbReference type="ARBA" id="ARBA00022763"/>
    </source>
</evidence>
<feature type="region of interest" description="Disordered" evidence="13">
    <location>
        <begin position="346"/>
        <end position="434"/>
    </location>
</feature>
<sequence length="1288" mass="142398">MGVHGLWKLIDKAGRPIPVESLENKVLAIDVSIWLYQLVRGFDSSARPGSNMFLLGLFHRICKLLFYRIKPIFVFDGGVPSLKKKTIAARQKGRRKAQESIEKVRQQLLENLIKQQALGDVLGENVKIPKQFTSKQDELFWLPPISEGETISRLEEEESDSEDDQATRKYAGDLNSVDVNSEDFLKLPADVRHDILTDLKETRKLNSWAKIHLMPEEADDFSSFQMGRLLKRRAVQVGLDKAAEELGVRGFTVNDLENILTEQGIDLSQRIAGDSATRFVYSSYPVEKSNDQSEISEDEDDPSHLPNSNSSDSEDGISPAVQKMAARENGDLSQQEILELIKQQQHRKVSRQAEFDTARAGTSKDFNFPEEEGSESLAEMGAHDRVNDPTVARGKDSDGDNEESKLEPGNLPGTAVPSGHTTTSQKDTPLWSNQVDGVSPCKNIPGSSNEAFEEQKNILIPHEEVESSRDITLDSTIENDTFMEVSSDGPNSPSISNKSLNIVTKPEESIEDDIFADVFSVKSVVEDAVAKSITLLTEKKTESTPQNKANIEKNGSGESKDDCLPKNALEIHIDPKNSVGDDDIFADVFPSPQSAKLSQSDPSKVQNLPKSLEIVIDPNASPEEDIFAEVFANPQPAKPTTSTVSPESQIVTPALPEPLEIVIDPNESPDEDIFADVFSQPADSVTTPTGSRSNVKEIDASQNTMNDSDDCGKSAESVEITVDPDAAPDDDLFADVSIETTHTNLPTIKPSFRKLVNDIKKSSSTRDLSDIKNILEKESQQLAGETKREERLASTITEQITQEAQNLLELFGIPYLIAPMEAEAQCAYLDLTGQTEGTITDDSDIWLFGANNVYKNFFDQKKFVRLFKSSDIHQCYRLNRDDMIMIAMLVGSDYTSGLAGVGPVNAIEIVAHFPRSQGAATPQSRLLKFVDAYLSSEMNPQLFKKLKSVEFTDGFPSDEVVKAYLSPIVDESKEKFSWSKPDLGKIKNFMRDKFGWDFNRTDKTLIPIFDKLNQSNTQKTIHNYFDWAFDLNEAATVSKRVGNAVEILTTGIIPSPSKKLRNDDATSNRSEPKDRMVSNYSRRKYGRYQQQEKELEKEPVLEGMRAARAAAKAIMTATRKPAAKSADVGGESSCSELPIGPSTSRGRGRPKKDVQDAKESSSSDRTTPKKRKPPADPDPVPSSSSCAPLPALSDILCGVGSEPSLPEVPSLWTPSRDLVSPYTKRKYGKVGQSTAPKRDPSNFAVPERPKQSFDHVMRSKTPAQIARERAAKKLKEAKQKAAQNKTKK</sequence>
<name>A0A146MGV6_LYGHE</name>
<accession>A0A146MGV6</accession>
<feature type="compositionally biased region" description="Basic and acidic residues" evidence="13">
    <location>
        <begin position="381"/>
        <end position="406"/>
    </location>
</feature>
<dbReference type="PRINTS" id="PR00853">
    <property type="entry name" value="XPGRADSUPER"/>
</dbReference>
<keyword evidence="11" id="KW-0234">DNA repair</keyword>
<dbReference type="GO" id="GO:0046872">
    <property type="term" value="F:metal ion binding"/>
    <property type="evidence" value="ECO:0007669"/>
    <property type="project" value="UniProtKB-KW"/>
</dbReference>